<accession>A0ABY6IXN8</accession>
<protein>
    <recommendedName>
        <fullName evidence="3">DUF3052 family protein</fullName>
    </recommendedName>
</protein>
<dbReference type="EMBL" id="CP107006">
    <property type="protein sequence ID" value="UYQ91966.1"/>
    <property type="molecule type" value="Genomic_DNA"/>
</dbReference>
<reference evidence="1" key="1">
    <citation type="submission" date="2022-10" db="EMBL/GenBank/DDBJ databases">
        <title>Chitinophaga sp. nov., isolated from soil.</title>
        <authorList>
            <person name="Jeon C.O."/>
        </authorList>
    </citation>
    <scope>NUCLEOTIDE SEQUENCE</scope>
    <source>
        <strain evidence="1">R8</strain>
    </source>
</reference>
<sequence length="138" mass="16085">MKTKTIAEKMRLSASAKGVVINFTPETLPDMQLPSHFYQDKLSGKFDYIHFFVIDKQQLEKQFKTLISHLNEKGTLWVSWPKGRKLGTDLDIKEVIRIGYNFKMVESVCMRIDDVWSALKFTFPKPGKEYHNSYGKHP</sequence>
<evidence type="ECO:0000313" key="1">
    <source>
        <dbReference type="EMBL" id="UYQ91966.1"/>
    </source>
</evidence>
<dbReference type="Proteomes" id="UP001162741">
    <property type="component" value="Chromosome"/>
</dbReference>
<proteinExistence type="predicted"/>
<dbReference type="RefSeq" id="WP_264280313.1">
    <property type="nucleotide sequence ID" value="NZ_CP107006.1"/>
</dbReference>
<evidence type="ECO:0000313" key="2">
    <source>
        <dbReference type="Proteomes" id="UP001162741"/>
    </source>
</evidence>
<organism evidence="1 2">
    <name type="scientific">Chitinophaga horti</name>
    <dbReference type="NCBI Taxonomy" id="2920382"/>
    <lineage>
        <taxon>Bacteria</taxon>
        <taxon>Pseudomonadati</taxon>
        <taxon>Bacteroidota</taxon>
        <taxon>Chitinophagia</taxon>
        <taxon>Chitinophagales</taxon>
        <taxon>Chitinophagaceae</taxon>
        <taxon>Chitinophaga</taxon>
    </lineage>
</organism>
<gene>
    <name evidence="1" type="ORF">MKQ68_17920</name>
</gene>
<keyword evidence="2" id="KW-1185">Reference proteome</keyword>
<evidence type="ECO:0008006" key="3">
    <source>
        <dbReference type="Google" id="ProtNLM"/>
    </source>
</evidence>
<name>A0ABY6IXN8_9BACT</name>